<keyword evidence="2" id="KW-0732">Signal</keyword>
<evidence type="ECO:0000313" key="3">
    <source>
        <dbReference type="EMBL" id="QKK20500.1"/>
    </source>
</evidence>
<accession>A0ABX6PPA5</accession>
<dbReference type="Proteomes" id="UP000305673">
    <property type="component" value="Plasmid pPR12A201"/>
</dbReference>
<proteinExistence type="predicted"/>
<geneLocation type="plasmid" evidence="3 4">
    <name>pPR12A201</name>
</geneLocation>
<gene>
    <name evidence="3" type="ORF">FFM53_029455</name>
</gene>
<keyword evidence="4" id="KW-1185">Reference proteome</keyword>
<evidence type="ECO:0000256" key="1">
    <source>
        <dbReference type="SAM" id="MobiDB-lite"/>
    </source>
</evidence>
<name>A0ABX6PPA5_9HYPH</name>
<feature type="region of interest" description="Disordered" evidence="1">
    <location>
        <begin position="315"/>
        <end position="334"/>
    </location>
</feature>
<evidence type="ECO:0000313" key="4">
    <source>
        <dbReference type="Proteomes" id="UP000305673"/>
    </source>
</evidence>
<reference evidence="3 4" key="1">
    <citation type="submission" date="2020-05" db="EMBL/GenBank/DDBJ databases">
        <title>Genome sequences of pea root nodulating Rhizobium spp.</title>
        <authorList>
            <person name="Rahi P."/>
        </authorList>
    </citation>
    <scope>NUCLEOTIDE SEQUENCE [LARGE SCALE GENOMIC DNA]</scope>
    <source>
        <strain evidence="4">JKLM 12A2</strain>
        <plasmid evidence="3 4">pPR12A201</plasmid>
    </source>
</reference>
<dbReference type="RefSeq" id="WP_138390492.1">
    <property type="nucleotide sequence ID" value="NZ_CP054022.1"/>
</dbReference>
<feature type="signal peptide" evidence="2">
    <location>
        <begin position="1"/>
        <end position="28"/>
    </location>
</feature>
<sequence>MNSNPGFLTFFRLFSAVACVSAPSLALASEGASALPSWLKEHVGEGAGQIAPKVLERARALYLEKVAEGKVRNGCYFAMDATRPNDLTDGVSGGRFYTICDAERSFRSISAGHGGGRNLPGVVNFSNGRECAKNFGNALDSNLTAGGAYLTSEIKTSFKGYYRSSAKQESLLTRSFVQFDGIGETANARQRAIGGHAAALVSGICMLKKPESPYANHDGYIPLGKLVNYAGGRSDGCTSWSPEETPQVLSMVKDNPTTLYIYPESRDISAVTNAVVSGQSPESDGLYWNASCLKEIGSPTFWPREKLEPIIVRYKQDHPAPPPRPVPICEGPSN</sequence>
<evidence type="ECO:0000256" key="2">
    <source>
        <dbReference type="SAM" id="SignalP"/>
    </source>
</evidence>
<protein>
    <submittedName>
        <fullName evidence="3">Uncharacterized protein</fullName>
    </submittedName>
</protein>
<organism evidence="3 4">
    <name type="scientific">Rhizobium indicum</name>
    <dbReference type="NCBI Taxonomy" id="2583231"/>
    <lineage>
        <taxon>Bacteria</taxon>
        <taxon>Pseudomonadati</taxon>
        <taxon>Pseudomonadota</taxon>
        <taxon>Alphaproteobacteria</taxon>
        <taxon>Hyphomicrobiales</taxon>
        <taxon>Rhizobiaceae</taxon>
        <taxon>Rhizobium/Agrobacterium group</taxon>
        <taxon>Rhizobium</taxon>
    </lineage>
</organism>
<keyword evidence="3" id="KW-0614">Plasmid</keyword>
<dbReference type="EMBL" id="CP054022">
    <property type="protein sequence ID" value="QKK20500.1"/>
    <property type="molecule type" value="Genomic_DNA"/>
</dbReference>
<feature type="chain" id="PRO_5045540761" evidence="2">
    <location>
        <begin position="29"/>
        <end position="334"/>
    </location>
</feature>